<accession>O06068</accession>
<protein>
    <submittedName>
        <fullName evidence="2">Uncharacterized protein MLCL622.05</fullName>
    </submittedName>
</protein>
<evidence type="ECO:0000256" key="1">
    <source>
        <dbReference type="SAM" id="MobiDB-lite"/>
    </source>
</evidence>
<feature type="compositionally biased region" description="Polar residues" evidence="1">
    <location>
        <begin position="59"/>
        <end position="73"/>
    </location>
</feature>
<feature type="compositionally biased region" description="Basic residues" evidence="1">
    <location>
        <begin position="77"/>
        <end position="98"/>
    </location>
</feature>
<dbReference type="EMBL" id="Z95398">
    <property type="protein sequence ID" value="CAB08797.1"/>
    <property type="molecule type" value="Genomic_DNA"/>
</dbReference>
<proteinExistence type="predicted"/>
<gene>
    <name evidence="2" type="primary">MLCL622.05</name>
</gene>
<sequence length="98" mass="10452">MVAETATWPRTAKGICRCLTERGAREKTGSSGKPAGSGDWGTSNAIASTPPARPDPSIYSGSRTFVQPGSNSPGVKGWRRMRSVLAKANRRPRRPSPN</sequence>
<reference evidence="2" key="1">
    <citation type="journal article" date="1993" name="Mol. Microbiol.">
        <title>Use of an ordered cosmid library to deduce the genomic organization of Mycobacterium leprae.</title>
        <authorList>
            <person name="Eiglmeier K."/>
            <person name="Honore N."/>
            <person name="Woods S.A."/>
            <person name="Caudron B."/>
            <person name="Cole S.T."/>
        </authorList>
    </citation>
    <scope>NUCLEOTIDE SEQUENCE</scope>
</reference>
<dbReference type="AlphaFoldDB" id="O06068"/>
<reference evidence="2" key="2">
    <citation type="submission" date="1997-05" db="EMBL/GenBank/DDBJ databases">
        <authorList>
            <person name="Hamlin N."/>
            <person name="Churcher C.M."/>
        </authorList>
    </citation>
    <scope>NUCLEOTIDE SEQUENCE</scope>
</reference>
<feature type="region of interest" description="Disordered" evidence="1">
    <location>
        <begin position="20"/>
        <end position="98"/>
    </location>
</feature>
<organism evidence="2">
    <name type="scientific">Mycobacterium leprae</name>
    <dbReference type="NCBI Taxonomy" id="1769"/>
    <lineage>
        <taxon>Bacteria</taxon>
        <taxon>Bacillati</taxon>
        <taxon>Actinomycetota</taxon>
        <taxon>Actinomycetes</taxon>
        <taxon>Mycobacteriales</taxon>
        <taxon>Mycobacteriaceae</taxon>
        <taxon>Mycobacterium</taxon>
    </lineage>
</organism>
<name>O06068_MYCLR</name>
<reference evidence="2" key="3">
    <citation type="submission" date="1997-05" db="EMBL/GenBank/DDBJ databases">
        <authorList>
            <person name="Parkhill J."/>
            <person name="Barrell B.G."/>
            <person name="Rajandream M.A."/>
        </authorList>
    </citation>
    <scope>NUCLEOTIDE SEQUENCE</scope>
</reference>
<evidence type="ECO:0000313" key="2">
    <source>
        <dbReference type="EMBL" id="CAB08797.1"/>
    </source>
</evidence>